<dbReference type="EMBL" id="CP053452">
    <property type="protein sequence ID" value="QJX00942.1"/>
    <property type="molecule type" value="Genomic_DNA"/>
</dbReference>
<organism evidence="1 2">
    <name type="scientific">Frigoriglobus tundricola</name>
    <dbReference type="NCBI Taxonomy" id="2774151"/>
    <lineage>
        <taxon>Bacteria</taxon>
        <taxon>Pseudomonadati</taxon>
        <taxon>Planctomycetota</taxon>
        <taxon>Planctomycetia</taxon>
        <taxon>Gemmatales</taxon>
        <taxon>Gemmataceae</taxon>
        <taxon>Frigoriglobus</taxon>
    </lineage>
</organism>
<name>A0A6M5Z5U3_9BACT</name>
<dbReference type="Proteomes" id="UP000503447">
    <property type="component" value="Chromosome"/>
</dbReference>
<reference evidence="2" key="1">
    <citation type="submission" date="2020-05" db="EMBL/GenBank/DDBJ databases">
        <title>Frigoriglobus tundricola gen. nov., sp. nov., a psychrotolerant cellulolytic planctomycete of the family Gemmataceae with two divergent copies of 16S rRNA gene.</title>
        <authorList>
            <person name="Kulichevskaya I.S."/>
            <person name="Ivanova A.A."/>
            <person name="Naumoff D.G."/>
            <person name="Beletsky A.V."/>
            <person name="Rijpstra W.I.C."/>
            <person name="Sinninghe Damste J.S."/>
            <person name="Mardanov A.V."/>
            <person name="Ravin N.V."/>
            <person name="Dedysh S.N."/>
        </authorList>
    </citation>
    <scope>NUCLEOTIDE SEQUENCE [LARGE SCALE GENOMIC DNA]</scope>
    <source>
        <strain evidence="2">PL17</strain>
    </source>
</reference>
<dbReference type="AlphaFoldDB" id="A0A6M5Z5U3"/>
<evidence type="ECO:0000313" key="2">
    <source>
        <dbReference type="Proteomes" id="UP000503447"/>
    </source>
</evidence>
<keyword evidence="2" id="KW-1185">Reference proteome</keyword>
<sequence>MNEEVGNCGTDIGPIVYNEDTGARAIRHRVHVRVHGDSSRSHWQHFAYH</sequence>
<proteinExistence type="predicted"/>
<accession>A0A6M5Z5U3</accession>
<protein>
    <submittedName>
        <fullName evidence="1">Uncharacterized protein</fullName>
    </submittedName>
</protein>
<gene>
    <name evidence="1" type="ORF">FTUN_8580</name>
</gene>
<evidence type="ECO:0000313" key="1">
    <source>
        <dbReference type="EMBL" id="QJX00942.1"/>
    </source>
</evidence>
<dbReference type="KEGG" id="ftj:FTUN_8580"/>